<dbReference type="GO" id="GO:0016887">
    <property type="term" value="F:ATP hydrolysis activity"/>
    <property type="evidence" value="ECO:0007669"/>
    <property type="project" value="InterPro"/>
</dbReference>
<accession>A0A1H3QXF6</accession>
<evidence type="ECO:0000313" key="11">
    <source>
        <dbReference type="Proteomes" id="UP000198935"/>
    </source>
</evidence>
<evidence type="ECO:0000259" key="9">
    <source>
        <dbReference type="PROSITE" id="PS50929"/>
    </source>
</evidence>
<evidence type="ECO:0000256" key="4">
    <source>
        <dbReference type="ARBA" id="ARBA00022840"/>
    </source>
</evidence>
<dbReference type="PROSITE" id="PS00211">
    <property type="entry name" value="ABC_TRANSPORTER_1"/>
    <property type="match status" value="1"/>
</dbReference>
<evidence type="ECO:0000256" key="6">
    <source>
        <dbReference type="ARBA" id="ARBA00023136"/>
    </source>
</evidence>
<dbReference type="PANTHER" id="PTHR43394:SF1">
    <property type="entry name" value="ATP-BINDING CASSETTE SUB-FAMILY B MEMBER 10, MITOCHONDRIAL"/>
    <property type="match status" value="1"/>
</dbReference>
<dbReference type="GO" id="GO:0005886">
    <property type="term" value="C:plasma membrane"/>
    <property type="evidence" value="ECO:0007669"/>
    <property type="project" value="UniProtKB-SubCell"/>
</dbReference>
<dbReference type="PROSITE" id="PS50893">
    <property type="entry name" value="ABC_TRANSPORTER_2"/>
    <property type="match status" value="1"/>
</dbReference>
<dbReference type="Gene3D" id="3.40.50.300">
    <property type="entry name" value="P-loop containing nucleotide triphosphate hydrolases"/>
    <property type="match status" value="1"/>
</dbReference>
<dbReference type="STRING" id="1503961.SAMN05421736_10782"/>
<dbReference type="OrthoDB" id="9762778at2"/>
<comment type="subcellular location">
    <subcellularLocation>
        <location evidence="1">Cell membrane</location>
        <topology evidence="1">Multi-pass membrane protein</topology>
    </subcellularLocation>
</comment>
<dbReference type="InterPro" id="IPR003439">
    <property type="entry name" value="ABC_transporter-like_ATP-bd"/>
</dbReference>
<reference evidence="11" key="1">
    <citation type="submission" date="2016-10" db="EMBL/GenBank/DDBJ databases">
        <authorList>
            <person name="Varghese N."/>
            <person name="Submissions S."/>
        </authorList>
    </citation>
    <scope>NUCLEOTIDE SEQUENCE [LARGE SCALE GENOMIC DNA]</scope>
    <source>
        <strain evidence="11">SP</strain>
    </source>
</reference>
<evidence type="ECO:0000256" key="7">
    <source>
        <dbReference type="SAM" id="Phobius"/>
    </source>
</evidence>
<dbReference type="Pfam" id="PF00005">
    <property type="entry name" value="ABC_tran"/>
    <property type="match status" value="1"/>
</dbReference>
<keyword evidence="4 10" id="KW-0067">ATP-binding</keyword>
<dbReference type="InterPro" id="IPR039421">
    <property type="entry name" value="Type_1_exporter"/>
</dbReference>
<dbReference type="InterPro" id="IPR011527">
    <property type="entry name" value="ABC1_TM_dom"/>
</dbReference>
<dbReference type="InterPro" id="IPR003593">
    <property type="entry name" value="AAA+_ATPase"/>
</dbReference>
<evidence type="ECO:0000256" key="3">
    <source>
        <dbReference type="ARBA" id="ARBA00022741"/>
    </source>
</evidence>
<feature type="transmembrane region" description="Helical" evidence="7">
    <location>
        <begin position="248"/>
        <end position="273"/>
    </location>
</feature>
<feature type="transmembrane region" description="Helical" evidence="7">
    <location>
        <begin position="59"/>
        <end position="78"/>
    </location>
</feature>
<protein>
    <submittedName>
        <fullName evidence="10">ATP-binding cassette, subfamily C</fullName>
    </submittedName>
</protein>
<dbReference type="Proteomes" id="UP000198935">
    <property type="component" value="Unassembled WGS sequence"/>
</dbReference>
<sequence length="558" mass="61629">MKRQSGMYLMKRLIIELKPLIFIMCLTILLGVLGYLAAIAIAAFATFALGAVLEGATRVSFNTAVIIMIVCAVSRGLLRYGEQLSGHYIAFKLLHLLRDKTFRKLRTLAPAKLEGKDKGNLISLITSDIELLEVFYAHTVAPVAIAVLTNSMISILLYQIHPAYGIVSAGYFILVGAVIPYVSSVMVKEAGIRYRDAFAASNQFVLDSLRGLKEILLFNQGPERLKNLERQSQRLNDHVRKIKNDEGLFGGITNLVITSAMLTFTGMGVYFYSTGTLPLTLVLVALVVIASSFGPVVALSSLPNTLTHTFACAERLFHLLDEKPQVDEVEGNADIAMEDIRFNNVSFTYPKSEEPIFSQTAVSIEKGEKVALIGESGIGKSTFIKLFMRYFDVDHGEVLIDKQSIKEIPTASLRRKQTLVSQETYLFNDTILNNIKLGKPDASLEEIIAVAKKAAIHEFIVSLPKGYETKTGELGDKLSSGERQRLGLARAFLHNGEVLILDEPTSNLDVLNEGAILTSINDNHLNKTVIMVSHRKSTTSICSRNYQLKNQQLLPQEE</sequence>
<dbReference type="GO" id="GO:0015421">
    <property type="term" value="F:ABC-type oligopeptide transporter activity"/>
    <property type="evidence" value="ECO:0007669"/>
    <property type="project" value="TreeGrafter"/>
</dbReference>
<dbReference type="GO" id="GO:0005524">
    <property type="term" value="F:ATP binding"/>
    <property type="evidence" value="ECO:0007669"/>
    <property type="project" value="UniProtKB-KW"/>
</dbReference>
<dbReference type="SUPFAM" id="SSF90123">
    <property type="entry name" value="ABC transporter transmembrane region"/>
    <property type="match status" value="1"/>
</dbReference>
<evidence type="ECO:0000256" key="2">
    <source>
        <dbReference type="ARBA" id="ARBA00022692"/>
    </source>
</evidence>
<feature type="transmembrane region" description="Helical" evidence="7">
    <location>
        <begin position="164"/>
        <end position="187"/>
    </location>
</feature>
<evidence type="ECO:0000259" key="8">
    <source>
        <dbReference type="PROSITE" id="PS50893"/>
    </source>
</evidence>
<dbReference type="EMBL" id="FNPI01000007">
    <property type="protein sequence ID" value="SDZ17725.1"/>
    <property type="molecule type" value="Genomic_DNA"/>
</dbReference>
<keyword evidence="11" id="KW-1185">Reference proteome</keyword>
<proteinExistence type="predicted"/>
<dbReference type="InterPro" id="IPR027417">
    <property type="entry name" value="P-loop_NTPase"/>
</dbReference>
<feature type="transmembrane region" description="Helical" evidence="7">
    <location>
        <begin position="20"/>
        <end position="53"/>
    </location>
</feature>
<keyword evidence="3" id="KW-0547">Nucleotide-binding</keyword>
<organism evidence="10 11">
    <name type="scientific">Evansella caseinilytica</name>
    <dbReference type="NCBI Taxonomy" id="1503961"/>
    <lineage>
        <taxon>Bacteria</taxon>
        <taxon>Bacillati</taxon>
        <taxon>Bacillota</taxon>
        <taxon>Bacilli</taxon>
        <taxon>Bacillales</taxon>
        <taxon>Bacillaceae</taxon>
        <taxon>Evansella</taxon>
    </lineage>
</organism>
<dbReference type="PROSITE" id="PS50929">
    <property type="entry name" value="ABC_TM1F"/>
    <property type="match status" value="1"/>
</dbReference>
<feature type="domain" description="ABC transporter" evidence="8">
    <location>
        <begin position="340"/>
        <end position="558"/>
    </location>
</feature>
<dbReference type="PANTHER" id="PTHR43394">
    <property type="entry name" value="ATP-DEPENDENT PERMEASE MDL1, MITOCHONDRIAL"/>
    <property type="match status" value="1"/>
</dbReference>
<dbReference type="SMART" id="SM00382">
    <property type="entry name" value="AAA"/>
    <property type="match status" value="1"/>
</dbReference>
<evidence type="ECO:0000256" key="1">
    <source>
        <dbReference type="ARBA" id="ARBA00004651"/>
    </source>
</evidence>
<keyword evidence="2 7" id="KW-0812">Transmembrane</keyword>
<dbReference type="InterPro" id="IPR017871">
    <property type="entry name" value="ABC_transporter-like_CS"/>
</dbReference>
<feature type="domain" description="ABC transmembrane type-1" evidence="9">
    <location>
        <begin position="26"/>
        <end position="308"/>
    </location>
</feature>
<keyword evidence="6 7" id="KW-0472">Membrane</keyword>
<evidence type="ECO:0000313" key="10">
    <source>
        <dbReference type="EMBL" id="SDZ17725.1"/>
    </source>
</evidence>
<dbReference type="InterPro" id="IPR036640">
    <property type="entry name" value="ABC1_TM_sf"/>
</dbReference>
<dbReference type="Pfam" id="PF00664">
    <property type="entry name" value="ABC_membrane"/>
    <property type="match status" value="1"/>
</dbReference>
<dbReference type="SUPFAM" id="SSF52540">
    <property type="entry name" value="P-loop containing nucleoside triphosphate hydrolases"/>
    <property type="match status" value="1"/>
</dbReference>
<dbReference type="Gene3D" id="1.20.1560.10">
    <property type="entry name" value="ABC transporter type 1, transmembrane domain"/>
    <property type="match status" value="1"/>
</dbReference>
<dbReference type="AlphaFoldDB" id="A0A1H3QXF6"/>
<feature type="transmembrane region" description="Helical" evidence="7">
    <location>
        <begin position="279"/>
        <end position="299"/>
    </location>
</feature>
<evidence type="ECO:0000256" key="5">
    <source>
        <dbReference type="ARBA" id="ARBA00022989"/>
    </source>
</evidence>
<keyword evidence="5 7" id="KW-1133">Transmembrane helix</keyword>
<feature type="transmembrane region" description="Helical" evidence="7">
    <location>
        <begin position="134"/>
        <end position="158"/>
    </location>
</feature>
<gene>
    <name evidence="10" type="ORF">SAMN05421736_10782</name>
</gene>
<name>A0A1H3QXF6_9BACI</name>